<reference evidence="2" key="2">
    <citation type="submission" date="2023-06" db="EMBL/GenBank/DDBJ databases">
        <authorList>
            <consortium name="Lawrence Berkeley National Laboratory"/>
            <person name="Mondo S.J."/>
            <person name="Hensen N."/>
            <person name="Bonometti L."/>
            <person name="Westerberg I."/>
            <person name="Brannstrom I.O."/>
            <person name="Guillou S."/>
            <person name="Cros-Aarteil S."/>
            <person name="Calhoun S."/>
            <person name="Haridas S."/>
            <person name="Kuo A."/>
            <person name="Pangilinan J."/>
            <person name="Riley R."/>
            <person name="Labutti K."/>
            <person name="Andreopoulos B."/>
            <person name="Lipzen A."/>
            <person name="Chen C."/>
            <person name="Yanf M."/>
            <person name="Daum C."/>
            <person name="Ng V."/>
            <person name="Clum A."/>
            <person name="Steindorff A."/>
            <person name="Ohm R."/>
            <person name="Martin F."/>
            <person name="Silar P."/>
            <person name="Natvig D."/>
            <person name="Lalanne C."/>
            <person name="Gautier V."/>
            <person name="Ament-Velasquez S.L."/>
            <person name="Kruys A."/>
            <person name="Hutchinson M.I."/>
            <person name="Powell A.J."/>
            <person name="Barry K."/>
            <person name="Miller A.N."/>
            <person name="Grigoriev I.V."/>
            <person name="Debuchy R."/>
            <person name="Gladieux P."/>
            <person name="Thoren M.H."/>
            <person name="Johannesson H."/>
        </authorList>
    </citation>
    <scope>NUCLEOTIDE SEQUENCE</scope>
    <source>
        <strain evidence="2">CBS 626.80</strain>
    </source>
</reference>
<evidence type="ECO:0000256" key="1">
    <source>
        <dbReference type="SAM" id="MobiDB-lite"/>
    </source>
</evidence>
<protein>
    <recommendedName>
        <fullName evidence="4">Velvet domain-containing protein</fullName>
    </recommendedName>
</protein>
<feature type="region of interest" description="Disordered" evidence="1">
    <location>
        <begin position="148"/>
        <end position="176"/>
    </location>
</feature>
<proteinExistence type="predicted"/>
<evidence type="ECO:0000313" key="3">
    <source>
        <dbReference type="Proteomes" id="UP001303222"/>
    </source>
</evidence>
<keyword evidence="3" id="KW-1185">Reference proteome</keyword>
<gene>
    <name evidence="2" type="ORF">QBC32DRAFT_364659</name>
</gene>
<feature type="compositionally biased region" description="Polar residues" evidence="1">
    <location>
        <begin position="150"/>
        <end position="160"/>
    </location>
</feature>
<sequence>MDANPVKGADPRILLMGLEAPTVYYGAPLIPTLSSPLTIQTRRSRDIVRYQQPRQRKFRVRTSTIADDLDHMYFLIDNLQFPAAGTFKLQFRVWDVWPKGQPARVPHGPFYVAGHFELEQHVQVKEGKDVKRLNPLISSGAGSVECRATSLKSPESTSKSFDGKKVCMDSARSRRK</sequence>
<dbReference type="EMBL" id="MU859236">
    <property type="protein sequence ID" value="KAK3948956.1"/>
    <property type="molecule type" value="Genomic_DNA"/>
</dbReference>
<accession>A0AAN6NQ10</accession>
<reference evidence="2" key="1">
    <citation type="journal article" date="2023" name="Mol. Phylogenet. Evol.">
        <title>Genome-scale phylogeny and comparative genomics of the fungal order Sordariales.</title>
        <authorList>
            <person name="Hensen N."/>
            <person name="Bonometti L."/>
            <person name="Westerberg I."/>
            <person name="Brannstrom I.O."/>
            <person name="Guillou S."/>
            <person name="Cros-Aarteil S."/>
            <person name="Calhoun S."/>
            <person name="Haridas S."/>
            <person name="Kuo A."/>
            <person name="Mondo S."/>
            <person name="Pangilinan J."/>
            <person name="Riley R."/>
            <person name="LaButti K."/>
            <person name="Andreopoulos B."/>
            <person name="Lipzen A."/>
            <person name="Chen C."/>
            <person name="Yan M."/>
            <person name="Daum C."/>
            <person name="Ng V."/>
            <person name="Clum A."/>
            <person name="Steindorff A."/>
            <person name="Ohm R.A."/>
            <person name="Martin F."/>
            <person name="Silar P."/>
            <person name="Natvig D.O."/>
            <person name="Lalanne C."/>
            <person name="Gautier V."/>
            <person name="Ament-Velasquez S.L."/>
            <person name="Kruys A."/>
            <person name="Hutchinson M.I."/>
            <person name="Powell A.J."/>
            <person name="Barry K."/>
            <person name="Miller A.N."/>
            <person name="Grigoriev I.V."/>
            <person name="Debuchy R."/>
            <person name="Gladieux P."/>
            <person name="Hiltunen Thoren M."/>
            <person name="Johannesson H."/>
        </authorList>
    </citation>
    <scope>NUCLEOTIDE SEQUENCE</scope>
    <source>
        <strain evidence="2">CBS 626.80</strain>
    </source>
</reference>
<comment type="caution">
    <text evidence="2">The sequence shown here is derived from an EMBL/GenBank/DDBJ whole genome shotgun (WGS) entry which is preliminary data.</text>
</comment>
<organism evidence="2 3">
    <name type="scientific">Pseudoneurospora amorphoporcata</name>
    <dbReference type="NCBI Taxonomy" id="241081"/>
    <lineage>
        <taxon>Eukaryota</taxon>
        <taxon>Fungi</taxon>
        <taxon>Dikarya</taxon>
        <taxon>Ascomycota</taxon>
        <taxon>Pezizomycotina</taxon>
        <taxon>Sordariomycetes</taxon>
        <taxon>Sordariomycetidae</taxon>
        <taxon>Sordariales</taxon>
        <taxon>Sordariaceae</taxon>
        <taxon>Pseudoneurospora</taxon>
    </lineage>
</organism>
<dbReference type="Proteomes" id="UP001303222">
    <property type="component" value="Unassembled WGS sequence"/>
</dbReference>
<dbReference type="AlphaFoldDB" id="A0AAN6NQ10"/>
<evidence type="ECO:0000313" key="2">
    <source>
        <dbReference type="EMBL" id="KAK3948956.1"/>
    </source>
</evidence>
<name>A0AAN6NQ10_9PEZI</name>
<evidence type="ECO:0008006" key="4">
    <source>
        <dbReference type="Google" id="ProtNLM"/>
    </source>
</evidence>